<dbReference type="SUPFAM" id="SSF56300">
    <property type="entry name" value="Metallo-dependent phosphatases"/>
    <property type="match status" value="1"/>
</dbReference>
<dbReference type="InterPro" id="IPR050535">
    <property type="entry name" value="DNA_Repair-Maintenance_Comp"/>
</dbReference>
<organism evidence="2 3">
    <name type="scientific">Staphylococcus phage Team1</name>
    <dbReference type="NCBI Taxonomy" id="1262512"/>
    <lineage>
        <taxon>Viruses</taxon>
        <taxon>Duplodnaviria</taxon>
        <taxon>Heunggongvirae</taxon>
        <taxon>Uroviricota</taxon>
        <taxon>Caudoviricetes</taxon>
        <taxon>Herelleviridae</taxon>
        <taxon>Twortvirinae</taxon>
        <taxon>Kayvirus</taxon>
        <taxon>Kayvirus G1</taxon>
    </lineage>
</organism>
<dbReference type="InterPro" id="IPR004843">
    <property type="entry name" value="Calcineurin-like_PHP"/>
</dbReference>
<feature type="domain" description="Calcineurin-like phosphoesterase" evidence="1">
    <location>
        <begin position="1"/>
        <end position="202"/>
    </location>
</feature>
<keyword evidence="2" id="KW-0269">Exonuclease</keyword>
<keyword evidence="2" id="KW-0378">Hydrolase</keyword>
<proteinExistence type="predicted"/>
<evidence type="ECO:0000259" key="1">
    <source>
        <dbReference type="Pfam" id="PF00149"/>
    </source>
</evidence>
<dbReference type="EMBL" id="KC012913">
    <property type="protein sequence ID" value="AFX93382.1"/>
    <property type="molecule type" value="Genomic_DNA"/>
</dbReference>
<evidence type="ECO:0000313" key="3">
    <source>
        <dbReference type="Proteomes" id="UP000028568"/>
    </source>
</evidence>
<protein>
    <submittedName>
        <fullName evidence="2">Exonuclease</fullName>
    </submittedName>
</protein>
<dbReference type="PANTHER" id="PTHR30337:SF0">
    <property type="entry name" value="NUCLEASE SBCCD SUBUNIT D"/>
    <property type="match status" value="1"/>
</dbReference>
<dbReference type="Proteomes" id="UP000028568">
    <property type="component" value="Segment"/>
</dbReference>
<reference evidence="2 3" key="1">
    <citation type="journal article" date="2014" name="PLoS ONE">
        <title>Improving the Safety of Staphylococcus aureus Polyvalent Phages by Their Production on a Staphylococcus xylosus Strain.</title>
        <authorList>
            <person name="El Haddad L."/>
            <person name="Ben Abdallah N."/>
            <person name="Plante P.L."/>
            <person name="Dumaresq J."/>
            <person name="Katsarava R."/>
            <person name="Labrie S."/>
            <person name="Corbeil J."/>
            <person name="St-Gelais D."/>
            <person name="Moineau S."/>
        </authorList>
    </citation>
    <scope>NUCLEOTIDE SEQUENCE [LARGE SCALE GENOMIC DNA]</scope>
</reference>
<dbReference type="RefSeq" id="YP_009098265.1">
    <property type="nucleotide sequence ID" value="NC_025417.1"/>
</dbReference>
<name>A0A075BEB2_9CAUD</name>
<dbReference type="Gene3D" id="3.60.21.10">
    <property type="match status" value="1"/>
</dbReference>
<accession>A0A075BEB2</accession>
<dbReference type="Pfam" id="PF00149">
    <property type="entry name" value="Metallophos"/>
    <property type="match status" value="1"/>
</dbReference>
<dbReference type="GO" id="GO:0004527">
    <property type="term" value="F:exonuclease activity"/>
    <property type="evidence" value="ECO:0007669"/>
    <property type="project" value="UniProtKB-KW"/>
</dbReference>
<dbReference type="KEGG" id="vg:22276528"/>
<sequence length="345" mass="40077">MKFVFFTDSHFHLFTNYAKPDEQYVNDRFREQIQALQKMFDIAREEDATVIFGGDLFHKRNAVDTRVYNKVFETFQLNRDIEVLMLRGNHDSVTNSLYTDSSIEPFGYLPNVEVCKNLDTLGFLGEEQDINIVMAPYGDETEEIKEFIKNKYVEDRVNILVGHLGVEGSLTGKGSHRLEGAFGYQDLLPDKYDFILLGHYHRRQYFQNPNHFYGGSLMQQSFSDEQEANGVHLIDTEKMTTEFIPIHTRRFITIQGEDIPENFEQLIEEDNFIRVIGTANHAKVLEMDDSMKDKNVEVQIKKEYTVEKRIDSDVSDDPLTIASTYAKQYSPESEQEILECLKEVL</sequence>
<dbReference type="PANTHER" id="PTHR30337">
    <property type="entry name" value="COMPONENT OF ATP-DEPENDENT DSDNA EXONUCLEASE"/>
    <property type="match status" value="1"/>
</dbReference>
<evidence type="ECO:0000313" key="2">
    <source>
        <dbReference type="EMBL" id="AFX93382.1"/>
    </source>
</evidence>
<dbReference type="InterPro" id="IPR029052">
    <property type="entry name" value="Metallo-depent_PP-like"/>
</dbReference>
<dbReference type="GeneID" id="22276528"/>
<keyword evidence="2" id="KW-0540">Nuclease</keyword>